<organism evidence="2 3">
    <name type="scientific">Phyllosticta capitalensis</name>
    <dbReference type="NCBI Taxonomy" id="121624"/>
    <lineage>
        <taxon>Eukaryota</taxon>
        <taxon>Fungi</taxon>
        <taxon>Dikarya</taxon>
        <taxon>Ascomycota</taxon>
        <taxon>Pezizomycotina</taxon>
        <taxon>Dothideomycetes</taxon>
        <taxon>Dothideomycetes incertae sedis</taxon>
        <taxon>Botryosphaeriales</taxon>
        <taxon>Phyllostictaceae</taxon>
        <taxon>Phyllosticta</taxon>
    </lineage>
</organism>
<sequence length="245" mass="27673">MAEELDTTCLWSSDAFTDVEIRICARWGSTQSVKVHKAILYSRLSKFREIIDKVQLPGEIATDPDTKEIMLSPVEFGLTVAPPTTATQSLKSFVQAIYMGSFDIDNTTSLHTIIGLYVIGNVTGTPILQQAAATNCRRIFSSFSEKVDDQEVLGVENLKRLVFILYGQPKGRFFPLDKEVDKHGLRDYLSRTGFPLIHEYLKKDELEGYIRKYPDFAVDYAFFLGSKLQELRASSKREEGAQLNL</sequence>
<dbReference type="Gene3D" id="3.30.710.10">
    <property type="entry name" value="Potassium Channel Kv1.1, Chain A"/>
    <property type="match status" value="1"/>
</dbReference>
<dbReference type="Proteomes" id="UP001492380">
    <property type="component" value="Unassembled WGS sequence"/>
</dbReference>
<accession>A0ABR1YIN9</accession>
<evidence type="ECO:0000259" key="1">
    <source>
        <dbReference type="PROSITE" id="PS50097"/>
    </source>
</evidence>
<dbReference type="EMBL" id="JBBWRZ010000008">
    <property type="protein sequence ID" value="KAK8230777.1"/>
    <property type="molecule type" value="Genomic_DNA"/>
</dbReference>
<name>A0ABR1YIN9_9PEZI</name>
<proteinExistence type="predicted"/>
<dbReference type="InterPro" id="IPR011333">
    <property type="entry name" value="SKP1/BTB/POZ_sf"/>
</dbReference>
<gene>
    <name evidence="2" type="ORF">HDK90DRAFT_468132</name>
</gene>
<keyword evidence="3" id="KW-1185">Reference proteome</keyword>
<dbReference type="InterPro" id="IPR000210">
    <property type="entry name" value="BTB/POZ_dom"/>
</dbReference>
<comment type="caution">
    <text evidence="2">The sequence shown here is derived from an EMBL/GenBank/DDBJ whole genome shotgun (WGS) entry which is preliminary data.</text>
</comment>
<evidence type="ECO:0000313" key="2">
    <source>
        <dbReference type="EMBL" id="KAK8230777.1"/>
    </source>
</evidence>
<evidence type="ECO:0000313" key="3">
    <source>
        <dbReference type="Proteomes" id="UP001492380"/>
    </source>
</evidence>
<feature type="domain" description="BTB" evidence="1">
    <location>
        <begin position="17"/>
        <end position="106"/>
    </location>
</feature>
<reference evidence="2 3" key="1">
    <citation type="submission" date="2024-04" db="EMBL/GenBank/DDBJ databases">
        <title>Phyllosticta paracitricarpa is synonymous to the EU quarantine fungus P. citricarpa based on phylogenomic analyses.</title>
        <authorList>
            <consortium name="Lawrence Berkeley National Laboratory"/>
            <person name="Van Ingen-Buijs V.A."/>
            <person name="Van Westerhoven A.C."/>
            <person name="Haridas S."/>
            <person name="Skiadas P."/>
            <person name="Martin F."/>
            <person name="Groenewald J.Z."/>
            <person name="Crous P.W."/>
            <person name="Seidl M.F."/>
        </authorList>
    </citation>
    <scope>NUCLEOTIDE SEQUENCE [LARGE SCALE GENOMIC DNA]</scope>
    <source>
        <strain evidence="2 3">CBS 123374</strain>
    </source>
</reference>
<dbReference type="PROSITE" id="PS50097">
    <property type="entry name" value="BTB"/>
    <property type="match status" value="1"/>
</dbReference>
<protein>
    <recommendedName>
        <fullName evidence="1">BTB domain-containing protein</fullName>
    </recommendedName>
</protein>